<evidence type="ECO:0000259" key="11">
    <source>
        <dbReference type="PROSITE" id="PS51866"/>
    </source>
</evidence>
<evidence type="ECO:0000259" key="10">
    <source>
        <dbReference type="PROSITE" id="PS50893"/>
    </source>
</evidence>
<dbReference type="GO" id="GO:0005524">
    <property type="term" value="F:ATP binding"/>
    <property type="evidence" value="ECO:0007669"/>
    <property type="project" value="UniProtKB-KW"/>
</dbReference>
<reference evidence="12 13" key="1">
    <citation type="journal article" date="2018" name="Nat. Biotechnol.">
        <title>A standardized bacterial taxonomy based on genome phylogeny substantially revises the tree of life.</title>
        <authorList>
            <person name="Parks D.H."/>
            <person name="Chuvochina M."/>
            <person name="Waite D.W."/>
            <person name="Rinke C."/>
            <person name="Skarshewski A."/>
            <person name="Chaumeil P.A."/>
            <person name="Hugenholtz P."/>
        </authorList>
    </citation>
    <scope>NUCLEOTIDE SEQUENCE [LARGE SCALE GENOMIC DNA]</scope>
    <source>
        <strain evidence="12">UBA9158</strain>
    </source>
</reference>
<dbReference type="GO" id="GO:0016020">
    <property type="term" value="C:membrane"/>
    <property type="evidence" value="ECO:0007669"/>
    <property type="project" value="InterPro"/>
</dbReference>
<dbReference type="InterPro" id="IPR017871">
    <property type="entry name" value="ABC_transporter-like_CS"/>
</dbReference>
<keyword evidence="5" id="KW-0547">Nucleotide-binding</keyword>
<dbReference type="SUPFAM" id="SSF50331">
    <property type="entry name" value="MOP-like"/>
    <property type="match status" value="1"/>
</dbReference>
<dbReference type="PROSITE" id="PS00211">
    <property type="entry name" value="ABC_TRANSPORTER_1"/>
    <property type="match status" value="1"/>
</dbReference>
<proteinExistence type="predicted"/>
<keyword evidence="1" id="KW-0813">Transport</keyword>
<evidence type="ECO:0000256" key="9">
    <source>
        <dbReference type="PROSITE-ProRule" id="PRU01213"/>
    </source>
</evidence>
<dbReference type="PROSITE" id="PS50893">
    <property type="entry name" value="ABC_TRANSPORTER_2"/>
    <property type="match status" value="1"/>
</dbReference>
<keyword evidence="8" id="KW-0472">Membrane</keyword>
<organism evidence="12 13">
    <name type="scientific">Haliea salexigens</name>
    <dbReference type="NCBI Taxonomy" id="287487"/>
    <lineage>
        <taxon>Bacteria</taxon>
        <taxon>Pseudomonadati</taxon>
        <taxon>Pseudomonadota</taxon>
        <taxon>Gammaproteobacteria</taxon>
        <taxon>Cellvibrionales</taxon>
        <taxon>Halieaceae</taxon>
        <taxon>Haliea</taxon>
    </lineage>
</organism>
<evidence type="ECO:0000256" key="3">
    <source>
        <dbReference type="ARBA" id="ARBA00022505"/>
    </source>
</evidence>
<dbReference type="Pfam" id="PF00005">
    <property type="entry name" value="ABC_tran"/>
    <property type="match status" value="1"/>
</dbReference>
<dbReference type="InterPro" id="IPR004606">
    <property type="entry name" value="Mop_domain"/>
</dbReference>
<evidence type="ECO:0000256" key="1">
    <source>
        <dbReference type="ARBA" id="ARBA00022448"/>
    </source>
</evidence>
<keyword evidence="4" id="KW-0997">Cell inner membrane</keyword>
<dbReference type="Pfam" id="PF03459">
    <property type="entry name" value="TOBE"/>
    <property type="match status" value="1"/>
</dbReference>
<evidence type="ECO:0000256" key="5">
    <source>
        <dbReference type="ARBA" id="ARBA00022741"/>
    </source>
</evidence>
<keyword evidence="2" id="KW-1003">Cell membrane</keyword>
<dbReference type="EMBL" id="DMND01000067">
    <property type="protein sequence ID" value="HAN26942.1"/>
    <property type="molecule type" value="Genomic_DNA"/>
</dbReference>
<dbReference type="InterPro" id="IPR008995">
    <property type="entry name" value="Mo/tungstate-bd_C_term_dom"/>
</dbReference>
<keyword evidence="3 9" id="KW-0500">Molybdenum</keyword>
<dbReference type="InterPro" id="IPR050334">
    <property type="entry name" value="Molybdenum_import_ModC"/>
</dbReference>
<dbReference type="PANTHER" id="PTHR43514:SF10">
    <property type="entry name" value="MOLYBDENUM IMPORT ATP-BINDING PROTEIN MODC 2"/>
    <property type="match status" value="1"/>
</dbReference>
<dbReference type="InterPro" id="IPR003439">
    <property type="entry name" value="ABC_transporter-like_ATP-bd"/>
</dbReference>
<evidence type="ECO:0000256" key="7">
    <source>
        <dbReference type="ARBA" id="ARBA00022967"/>
    </source>
</evidence>
<feature type="domain" description="ABC transporter" evidence="10">
    <location>
        <begin position="1"/>
        <end position="232"/>
    </location>
</feature>
<dbReference type="GO" id="GO:0140359">
    <property type="term" value="F:ABC-type transporter activity"/>
    <property type="evidence" value="ECO:0007669"/>
    <property type="project" value="InterPro"/>
</dbReference>
<feature type="domain" description="Mop" evidence="11">
    <location>
        <begin position="291"/>
        <end position="356"/>
    </location>
</feature>
<accession>A0A3C1KJS0</accession>
<comment type="caution">
    <text evidence="12">The sequence shown here is derived from an EMBL/GenBank/DDBJ whole genome shotgun (WGS) entry which is preliminary data.</text>
</comment>
<evidence type="ECO:0000256" key="2">
    <source>
        <dbReference type="ARBA" id="ARBA00022475"/>
    </source>
</evidence>
<protein>
    <submittedName>
        <fullName evidence="12">Molybdenum ABC transporter ATP-binding protein</fullName>
    </submittedName>
</protein>
<dbReference type="PROSITE" id="PS51866">
    <property type="entry name" value="MOP"/>
    <property type="match status" value="1"/>
</dbReference>
<dbReference type="PANTHER" id="PTHR43514">
    <property type="entry name" value="ABC TRANSPORTER I FAMILY MEMBER 10"/>
    <property type="match status" value="1"/>
</dbReference>
<evidence type="ECO:0000256" key="6">
    <source>
        <dbReference type="ARBA" id="ARBA00022840"/>
    </source>
</evidence>
<keyword evidence="7" id="KW-1278">Translocase</keyword>
<evidence type="ECO:0000313" key="12">
    <source>
        <dbReference type="EMBL" id="HAN26942.1"/>
    </source>
</evidence>
<dbReference type="SUPFAM" id="SSF52540">
    <property type="entry name" value="P-loop containing nucleoside triphosphate hydrolases"/>
    <property type="match status" value="1"/>
</dbReference>
<dbReference type="GO" id="GO:0016887">
    <property type="term" value="F:ATP hydrolysis activity"/>
    <property type="evidence" value="ECO:0007669"/>
    <property type="project" value="InterPro"/>
</dbReference>
<dbReference type="SMART" id="SM00382">
    <property type="entry name" value="AAA"/>
    <property type="match status" value="1"/>
</dbReference>
<dbReference type="AlphaFoldDB" id="A0A3C1KJS0"/>
<name>A0A3C1KJS0_9GAMM</name>
<dbReference type="InterPro" id="IPR005116">
    <property type="entry name" value="Transp-assoc_OB_typ1"/>
</dbReference>
<dbReference type="InterPro" id="IPR003593">
    <property type="entry name" value="AAA+_ATPase"/>
</dbReference>
<gene>
    <name evidence="12" type="primary">modC</name>
    <name evidence="12" type="ORF">DCP75_04330</name>
</gene>
<dbReference type="Gene3D" id="2.40.50.100">
    <property type="match status" value="1"/>
</dbReference>
<dbReference type="GO" id="GO:0015098">
    <property type="term" value="F:molybdate ion transmembrane transporter activity"/>
    <property type="evidence" value="ECO:0007669"/>
    <property type="project" value="InterPro"/>
</dbReference>
<keyword evidence="6 12" id="KW-0067">ATP-binding</keyword>
<dbReference type="NCBIfam" id="TIGR02142">
    <property type="entry name" value="modC_ABC"/>
    <property type="match status" value="1"/>
</dbReference>
<sequence length="356" mass="38875">MTIEARFALQQGGFRLDVDLTLPGEGVTVIYGSSGAGKSTLLRCVAGLERAAQGVLSVNGAEWQREGLFLPVHRRPLGVVFQEASLFPHLSGAGNLRYGLQRTPAHERRIAWDEVVQLLDIAPLLARYPQTFSGGERQRIALARALLASPQLLLLDEPLAALDEARKAEILPFLEQLRARFAVPMLYVTHSLREVARLADCLVLLEAGRVVAQGPLQSVLSRLDLPLAAAEDAGVVIEAEVAEHDTQWHLSRLVFSGGSLWVARCAEPVGSRLRCRVLARDVSLAHERNEQSTIVNLLQADVVELAPTDSPAHVLVRLDANGTSLLARITRHSQARIGVEPGARFWLQIKSVALLR</sequence>
<dbReference type="STRING" id="1121937.GCA_000423125_00088"/>
<evidence type="ECO:0000313" key="13">
    <source>
        <dbReference type="Proteomes" id="UP000259273"/>
    </source>
</evidence>
<dbReference type="Gene3D" id="3.40.50.300">
    <property type="entry name" value="P-loop containing nucleotide triphosphate hydrolases"/>
    <property type="match status" value="1"/>
</dbReference>
<dbReference type="Proteomes" id="UP000259273">
    <property type="component" value="Unassembled WGS sequence"/>
</dbReference>
<evidence type="ECO:0000256" key="8">
    <source>
        <dbReference type="ARBA" id="ARBA00023136"/>
    </source>
</evidence>
<evidence type="ECO:0000256" key="4">
    <source>
        <dbReference type="ARBA" id="ARBA00022519"/>
    </source>
</evidence>
<dbReference type="InterPro" id="IPR027417">
    <property type="entry name" value="P-loop_NTPase"/>
</dbReference>
<dbReference type="InterPro" id="IPR011868">
    <property type="entry name" value="ModC_ABC_ATP-bd"/>
</dbReference>